<reference evidence="3" key="1">
    <citation type="submission" date="2020-05" db="EMBL/GenBank/DDBJ databases">
        <title>Mycena genomes resolve the evolution of fungal bioluminescence.</title>
        <authorList>
            <person name="Tsai I.J."/>
        </authorList>
    </citation>
    <scope>NUCLEOTIDE SEQUENCE</scope>
    <source>
        <strain evidence="3">160909Yilan</strain>
    </source>
</reference>
<keyword evidence="2" id="KW-0570">Pentose shunt</keyword>
<dbReference type="Pfam" id="PF00923">
    <property type="entry name" value="TAL_FSA"/>
    <property type="match status" value="1"/>
</dbReference>
<organism evidence="3 4">
    <name type="scientific">Mycena sanguinolenta</name>
    <dbReference type="NCBI Taxonomy" id="230812"/>
    <lineage>
        <taxon>Eukaryota</taxon>
        <taxon>Fungi</taxon>
        <taxon>Dikarya</taxon>
        <taxon>Basidiomycota</taxon>
        <taxon>Agaricomycotina</taxon>
        <taxon>Agaricomycetes</taxon>
        <taxon>Agaricomycetidae</taxon>
        <taxon>Agaricales</taxon>
        <taxon>Marasmiineae</taxon>
        <taxon>Mycenaceae</taxon>
        <taxon>Mycena</taxon>
    </lineage>
</organism>
<dbReference type="UniPathway" id="UPA00115">
    <property type="reaction ID" value="UER00414"/>
</dbReference>
<dbReference type="Proteomes" id="UP000623467">
    <property type="component" value="Unassembled WGS sequence"/>
</dbReference>
<evidence type="ECO:0000313" key="4">
    <source>
        <dbReference type="Proteomes" id="UP000623467"/>
    </source>
</evidence>
<dbReference type="InterPro" id="IPR013785">
    <property type="entry name" value="Aldolase_TIM"/>
</dbReference>
<comment type="caution">
    <text evidence="3">The sequence shown here is derived from an EMBL/GenBank/DDBJ whole genome shotgun (WGS) entry which is preliminary data.</text>
</comment>
<dbReference type="OrthoDB" id="2015515at2759"/>
<dbReference type="GO" id="GO:0004801">
    <property type="term" value="F:transaldolase activity"/>
    <property type="evidence" value="ECO:0007669"/>
    <property type="project" value="UniProtKB-EC"/>
</dbReference>
<name>A0A8H7CT56_9AGAR</name>
<comment type="catalytic activity">
    <reaction evidence="2">
        <text>D-sedoheptulose 7-phosphate + D-glyceraldehyde 3-phosphate = D-erythrose 4-phosphate + beta-D-fructose 6-phosphate</text>
        <dbReference type="Rhea" id="RHEA:17053"/>
        <dbReference type="ChEBI" id="CHEBI:16897"/>
        <dbReference type="ChEBI" id="CHEBI:57483"/>
        <dbReference type="ChEBI" id="CHEBI:57634"/>
        <dbReference type="ChEBI" id="CHEBI:59776"/>
        <dbReference type="EC" id="2.2.1.2"/>
    </reaction>
</comment>
<dbReference type="GO" id="GO:0006098">
    <property type="term" value="P:pentose-phosphate shunt"/>
    <property type="evidence" value="ECO:0007669"/>
    <property type="project" value="UniProtKB-UniPathway"/>
</dbReference>
<dbReference type="PROSITE" id="PS01054">
    <property type="entry name" value="TRANSALDOLASE_1"/>
    <property type="match status" value="1"/>
</dbReference>
<comment type="pathway">
    <text evidence="2">Carbohydrate degradation; pentose phosphate pathway; D-glyceraldehyde 3-phosphate and beta-D-fructose 6-phosphate from D-ribose 5-phosphate and D-xylulose 5-phosphate (non-oxidative stage): step 2/3.</text>
</comment>
<evidence type="ECO:0000313" key="3">
    <source>
        <dbReference type="EMBL" id="KAF7349300.1"/>
    </source>
</evidence>
<dbReference type="PANTHER" id="PTHR10683">
    <property type="entry name" value="TRANSALDOLASE"/>
    <property type="match status" value="1"/>
</dbReference>
<comment type="function">
    <text evidence="2">Catalyzes the rate-limiting step of the non-oxidative phase in the pentose phosphate pathway. Catalyzes the reversible conversion of sedheptulose-7-phosphate and D-glyceraldehyde 3-phosphate into erythrose-4-phosphate and beta-D-fructose 6-phosphate.</text>
</comment>
<protein>
    <recommendedName>
        <fullName evidence="2">Transaldolase</fullName>
        <ecNumber evidence="2">2.2.1.2</ecNumber>
    </recommendedName>
</protein>
<keyword evidence="1" id="KW-0704">Schiff base</keyword>
<dbReference type="PANTHER" id="PTHR10683:SF18">
    <property type="entry name" value="TRANSALDOLASE"/>
    <property type="match status" value="1"/>
</dbReference>
<keyword evidence="2" id="KW-0808">Transferase</keyword>
<gene>
    <name evidence="3" type="ORF">MSAN_01719500</name>
</gene>
<accession>A0A8H7CT56</accession>
<dbReference type="InterPro" id="IPR001585">
    <property type="entry name" value="TAL/FSA"/>
</dbReference>
<evidence type="ECO:0000256" key="1">
    <source>
        <dbReference type="ARBA" id="ARBA00023270"/>
    </source>
</evidence>
<dbReference type="Gene3D" id="3.20.20.70">
    <property type="entry name" value="Aldolase class I"/>
    <property type="match status" value="1"/>
</dbReference>
<dbReference type="GO" id="GO:0005975">
    <property type="term" value="P:carbohydrate metabolic process"/>
    <property type="evidence" value="ECO:0007669"/>
    <property type="project" value="InterPro"/>
</dbReference>
<dbReference type="EMBL" id="JACAZH010000016">
    <property type="protein sequence ID" value="KAF7349300.1"/>
    <property type="molecule type" value="Genomic_DNA"/>
</dbReference>
<dbReference type="EC" id="2.2.1.2" evidence="2"/>
<evidence type="ECO:0000256" key="2">
    <source>
        <dbReference type="RuleBase" id="RU000501"/>
    </source>
</evidence>
<sequence>MATSGYKAQSEPSYCATRVSVLPLIRRNSIVSCTSSLVGLKKNFVEINEFQEDLTDATTNPSLVLAAVSKPEYAHVLQDAVDFARRRLGPASVREQTAVAMDRALVQVGVNIARIVPGRVSVSVDPRIGYDTLAIINKSKILVALLEELEIPRSRILIKIPATYEGICAAQALEHPSAGEPIHTNMTLIFSRVQAIACAQAGVSVISPFIGRVKDWWDSQGGPRSQELSQHPGILLVRDIRSTYAAHGWGGKTHIMAAGFRAVEEIVEVGKYGVEGGPDLVTLPPHLLNGLRSRENVEPRPKFDSVPVDLAALPEYFASTCNSAQGASLYAQHIMEEKIAAVKVAEGLAKFSADAQVLEDLLKRRVMESTVEVLAVL</sequence>
<dbReference type="PROSITE" id="PS00958">
    <property type="entry name" value="TRANSALDOLASE_2"/>
    <property type="match status" value="1"/>
</dbReference>
<dbReference type="SUPFAM" id="SSF51569">
    <property type="entry name" value="Aldolase"/>
    <property type="match status" value="1"/>
</dbReference>
<keyword evidence="4" id="KW-1185">Reference proteome</keyword>
<dbReference type="AlphaFoldDB" id="A0A8H7CT56"/>
<dbReference type="InterPro" id="IPR018225">
    <property type="entry name" value="Transaldolase_AS"/>
</dbReference>
<proteinExistence type="predicted"/>